<evidence type="ECO:0000313" key="2">
    <source>
        <dbReference type="Proteomes" id="UP000006253"/>
    </source>
</evidence>
<sequence length="50" mass="6025">MQDLLPKNQQFCVRRNFRETSISLQNRPLEFIQKSQRILSDLSLETFNKL</sequence>
<dbReference type="EMBL" id="AHMY02000047">
    <property type="protein sequence ID" value="EKO15414.1"/>
    <property type="molecule type" value="Genomic_DNA"/>
</dbReference>
<name>A0A0E2B2C3_9LEPT</name>
<accession>A0A0E2B2C3</accession>
<dbReference type="AlphaFoldDB" id="A0A0E2B2C3"/>
<proteinExistence type="predicted"/>
<evidence type="ECO:0000313" key="1">
    <source>
        <dbReference type="EMBL" id="EKO15414.1"/>
    </source>
</evidence>
<organism evidence="1 2">
    <name type="scientific">Leptospira kirschneri str. H1</name>
    <dbReference type="NCBI Taxonomy" id="1049966"/>
    <lineage>
        <taxon>Bacteria</taxon>
        <taxon>Pseudomonadati</taxon>
        <taxon>Spirochaetota</taxon>
        <taxon>Spirochaetia</taxon>
        <taxon>Leptospirales</taxon>
        <taxon>Leptospiraceae</taxon>
        <taxon>Leptospira</taxon>
    </lineage>
</organism>
<dbReference type="Proteomes" id="UP000006253">
    <property type="component" value="Unassembled WGS sequence"/>
</dbReference>
<reference evidence="1 2" key="1">
    <citation type="submission" date="2012-10" db="EMBL/GenBank/DDBJ databases">
        <authorList>
            <person name="Harkins D.M."/>
            <person name="Durkin A.S."/>
            <person name="Brinkac L.M."/>
            <person name="Selengut J.D."/>
            <person name="Sanka R."/>
            <person name="DePew J."/>
            <person name="Purushe J."/>
            <person name="Peacock S.J."/>
            <person name="Thaipadungpanit J."/>
            <person name="Wuthiekanun V.W."/>
            <person name="Day N.P."/>
            <person name="Vinetz J.M."/>
            <person name="Sutton G.G."/>
            <person name="Nelson W.C."/>
            <person name="Fouts D.E."/>
        </authorList>
    </citation>
    <scope>NUCLEOTIDE SEQUENCE [LARGE SCALE GENOMIC DNA]</scope>
    <source>
        <strain evidence="1 2">H1</strain>
    </source>
</reference>
<comment type="caution">
    <text evidence="1">The sequence shown here is derived from an EMBL/GenBank/DDBJ whole genome shotgun (WGS) entry which is preliminary data.</text>
</comment>
<protein>
    <submittedName>
        <fullName evidence="1">Uncharacterized protein</fullName>
    </submittedName>
</protein>
<gene>
    <name evidence="1" type="ORF">LEP1GSC081_1257</name>
</gene>